<dbReference type="AlphaFoldDB" id="A0A3E3EH21"/>
<dbReference type="PANTHER" id="PTHR45138">
    <property type="entry name" value="REGULATORY COMPONENTS OF SENSORY TRANSDUCTION SYSTEM"/>
    <property type="match status" value="1"/>
</dbReference>
<comment type="caution">
    <text evidence="4">The sequence shown here is derived from an EMBL/GenBank/DDBJ whole genome shotgun (WGS) entry which is preliminary data.</text>
</comment>
<reference evidence="4 5" key="1">
    <citation type="submission" date="2018-08" db="EMBL/GenBank/DDBJ databases">
        <title>A genome reference for cultivated species of the human gut microbiota.</title>
        <authorList>
            <person name="Zou Y."/>
            <person name="Xue W."/>
            <person name="Luo G."/>
        </authorList>
    </citation>
    <scope>NUCLEOTIDE SEQUENCE [LARGE SCALE GENOMIC DNA]</scope>
    <source>
        <strain evidence="4 5">OM06-4</strain>
    </source>
</reference>
<feature type="domain" description="PAC" evidence="2">
    <location>
        <begin position="604"/>
        <end position="657"/>
    </location>
</feature>
<gene>
    <name evidence="4" type="ORF">DXB93_00600</name>
</gene>
<dbReference type="PROSITE" id="PS50113">
    <property type="entry name" value="PAC"/>
    <property type="match status" value="1"/>
</dbReference>
<dbReference type="InterPro" id="IPR000700">
    <property type="entry name" value="PAS-assoc_C"/>
</dbReference>
<dbReference type="InterPro" id="IPR000014">
    <property type="entry name" value="PAS"/>
</dbReference>
<dbReference type="EMBL" id="QUSL01000001">
    <property type="protein sequence ID" value="RGD87207.1"/>
    <property type="molecule type" value="Genomic_DNA"/>
</dbReference>
<dbReference type="InterPro" id="IPR043128">
    <property type="entry name" value="Rev_trsase/Diguanyl_cyclase"/>
</dbReference>
<keyword evidence="1" id="KW-1133">Transmembrane helix</keyword>
<dbReference type="InterPro" id="IPR050469">
    <property type="entry name" value="Diguanylate_Cyclase"/>
</dbReference>
<dbReference type="Pfam" id="PF00990">
    <property type="entry name" value="GGDEF"/>
    <property type="match status" value="1"/>
</dbReference>
<dbReference type="SMART" id="SM00062">
    <property type="entry name" value="PBPb"/>
    <property type="match status" value="2"/>
</dbReference>
<organism evidence="4 5">
    <name type="scientific">Thomasclavelia ramosa</name>
    <dbReference type="NCBI Taxonomy" id="1547"/>
    <lineage>
        <taxon>Bacteria</taxon>
        <taxon>Bacillati</taxon>
        <taxon>Bacillota</taxon>
        <taxon>Erysipelotrichia</taxon>
        <taxon>Erysipelotrichales</taxon>
        <taxon>Coprobacillaceae</taxon>
        <taxon>Thomasclavelia</taxon>
    </lineage>
</organism>
<evidence type="ECO:0000259" key="2">
    <source>
        <dbReference type="PROSITE" id="PS50113"/>
    </source>
</evidence>
<dbReference type="SMART" id="SM00267">
    <property type="entry name" value="GGDEF"/>
    <property type="match status" value="1"/>
</dbReference>
<dbReference type="GO" id="GO:0043709">
    <property type="term" value="P:cell adhesion involved in single-species biofilm formation"/>
    <property type="evidence" value="ECO:0007669"/>
    <property type="project" value="TreeGrafter"/>
</dbReference>
<protein>
    <submittedName>
        <fullName evidence="4">GGDEF domain-containing protein</fullName>
    </submittedName>
</protein>
<dbReference type="CDD" id="cd01949">
    <property type="entry name" value="GGDEF"/>
    <property type="match status" value="1"/>
</dbReference>
<proteinExistence type="predicted"/>
<feature type="transmembrane region" description="Helical" evidence="1">
    <location>
        <begin position="505"/>
        <end position="525"/>
    </location>
</feature>
<evidence type="ECO:0000259" key="3">
    <source>
        <dbReference type="PROSITE" id="PS50887"/>
    </source>
</evidence>
<accession>A0A3E3EH21</accession>
<evidence type="ECO:0000256" key="1">
    <source>
        <dbReference type="SAM" id="Phobius"/>
    </source>
</evidence>
<dbReference type="Pfam" id="PF00497">
    <property type="entry name" value="SBP_bac_3"/>
    <property type="match status" value="1"/>
</dbReference>
<dbReference type="PROSITE" id="PS50887">
    <property type="entry name" value="GGDEF"/>
    <property type="match status" value="1"/>
</dbReference>
<name>A0A3E3EH21_9FIRM</name>
<dbReference type="GO" id="GO:0005886">
    <property type="term" value="C:plasma membrane"/>
    <property type="evidence" value="ECO:0007669"/>
    <property type="project" value="TreeGrafter"/>
</dbReference>
<dbReference type="InterPro" id="IPR035965">
    <property type="entry name" value="PAS-like_dom_sf"/>
</dbReference>
<dbReference type="Proteomes" id="UP000261032">
    <property type="component" value="Unassembled WGS sequence"/>
</dbReference>
<dbReference type="Gene3D" id="3.30.70.270">
    <property type="match status" value="1"/>
</dbReference>
<sequence length="825" mass="93652">MKTLKTILVLLIMSMLINIIPIKAASRTVKVAYPIQSGLTEIDEDGLYSGYTYEYLKEISRFTNWNLEFVRLEGTVNEQLSSAMEKVKTGEIDLMGGMLYIDTLINDYDYSATNYGMGNMAIYVNSNNAEINDTSIYSLKNLNVGVVSTKKETNVNLKDFGDINGININQIFFDNTPDLLTSLERNEIDAMVLSDLSIEEGNYRVVARFSPRPFYFVMTKGNQELMSELNEAMTQLNKEQPNYMSNLHERYFSLANRNFILTEAEKGFVANNSKIDVLILGGKAPIQYYDEKKGKVVGITVDVLNYIGKLSGLKFNYIYANDIDEYNKQIETKKPMIIGGVYNSNPEKYITTKAYLDSAMTLVTNKNINANELDGKQAAMIYDSEVDSAAVGDSSNKVNYYGTQLECIKAVENGTADYTYINNHVALFYNSNYDFKNINIIPQGNLRNQGSYFAINTGVADELLDIINKGIDVVSYSKIEEIIFTNASTSENDVTFFDYVENNQLQVATFTLMAVAIIVLFFLIWRNYINKRNNEKILSEYKRYQQISEFSHDCFVEYNIATDTLVLMGGGAKLLSKETIIKDFLKRPISNKDTLEMSLRNLTECESEEFVKFIDGKKRWLKINLRPIFDLNNKPTHIIGKVIDIHSEKEEQLLWRELAQKDSLTKIYNSAACREKAEEFLQNNTAAQVALIIIDIDNFKYINDTYGHLCGDIVLQKIAQALLEVSHPLDIFGRVGGDEFLTLIKYPKSIEKVAEYCQNMIKSTSKVEYQGTHIITSISVGAVVSSVSLSYDELYRLADDALYRVKNNGRNNYCIIDYDKENTSS</sequence>
<evidence type="ECO:0000313" key="5">
    <source>
        <dbReference type="Proteomes" id="UP000261032"/>
    </source>
</evidence>
<dbReference type="InterPro" id="IPR029787">
    <property type="entry name" value="Nucleotide_cyclase"/>
</dbReference>
<dbReference type="SUPFAM" id="SSF55785">
    <property type="entry name" value="PYP-like sensor domain (PAS domain)"/>
    <property type="match status" value="1"/>
</dbReference>
<dbReference type="GO" id="GO:0052621">
    <property type="term" value="F:diguanylate cyclase activity"/>
    <property type="evidence" value="ECO:0007669"/>
    <property type="project" value="TreeGrafter"/>
</dbReference>
<dbReference type="RefSeq" id="WP_003537041.1">
    <property type="nucleotide sequence ID" value="NZ_AP031443.1"/>
</dbReference>
<dbReference type="NCBIfam" id="TIGR00254">
    <property type="entry name" value="GGDEF"/>
    <property type="match status" value="1"/>
</dbReference>
<dbReference type="Gene3D" id="3.40.190.10">
    <property type="entry name" value="Periplasmic binding protein-like II"/>
    <property type="match status" value="4"/>
</dbReference>
<feature type="domain" description="GGDEF" evidence="3">
    <location>
        <begin position="687"/>
        <end position="818"/>
    </location>
</feature>
<keyword evidence="1" id="KW-0812">Transmembrane</keyword>
<dbReference type="SUPFAM" id="SSF53850">
    <property type="entry name" value="Periplasmic binding protein-like II"/>
    <property type="match status" value="2"/>
</dbReference>
<evidence type="ECO:0000313" key="4">
    <source>
        <dbReference type="EMBL" id="RGD87207.1"/>
    </source>
</evidence>
<dbReference type="InterPro" id="IPR001638">
    <property type="entry name" value="Solute-binding_3/MltF_N"/>
</dbReference>
<keyword evidence="1" id="KW-0472">Membrane</keyword>
<dbReference type="GO" id="GO:1902201">
    <property type="term" value="P:negative regulation of bacterial-type flagellum-dependent cell motility"/>
    <property type="evidence" value="ECO:0007669"/>
    <property type="project" value="TreeGrafter"/>
</dbReference>
<dbReference type="PANTHER" id="PTHR45138:SF9">
    <property type="entry name" value="DIGUANYLATE CYCLASE DGCM-RELATED"/>
    <property type="match status" value="1"/>
</dbReference>
<dbReference type="NCBIfam" id="TIGR00229">
    <property type="entry name" value="sensory_box"/>
    <property type="match status" value="1"/>
</dbReference>
<dbReference type="InterPro" id="IPR000160">
    <property type="entry name" value="GGDEF_dom"/>
</dbReference>
<dbReference type="SUPFAM" id="SSF55073">
    <property type="entry name" value="Nucleotide cyclase"/>
    <property type="match status" value="1"/>
</dbReference>